<dbReference type="PROSITE" id="PS50885">
    <property type="entry name" value="HAMP"/>
    <property type="match status" value="1"/>
</dbReference>
<keyword evidence="5" id="KW-0808">Transferase</keyword>
<evidence type="ECO:0000256" key="6">
    <source>
        <dbReference type="ARBA" id="ARBA00022777"/>
    </source>
</evidence>
<reference evidence="11" key="1">
    <citation type="submission" date="2018-01" db="EMBL/GenBank/DDBJ databases">
        <authorList>
            <person name="Yu X.-D."/>
        </authorList>
    </citation>
    <scope>NUCLEOTIDE SEQUENCE</scope>
    <source>
        <strain evidence="11">ZX-21</strain>
    </source>
</reference>
<feature type="transmembrane region" description="Helical" evidence="8">
    <location>
        <begin position="17"/>
        <end position="37"/>
    </location>
</feature>
<dbReference type="InterPro" id="IPR003661">
    <property type="entry name" value="HisK_dim/P_dom"/>
</dbReference>
<evidence type="ECO:0000313" key="11">
    <source>
        <dbReference type="EMBL" id="POP51274.1"/>
    </source>
</evidence>
<feature type="coiled-coil region" evidence="7">
    <location>
        <begin position="183"/>
        <end position="231"/>
    </location>
</feature>
<name>A0A2S4HBB4_9GAMM</name>
<dbReference type="AlphaFoldDB" id="A0A2S4HBB4"/>
<comment type="catalytic activity">
    <reaction evidence="1">
        <text>ATP + protein L-histidine = ADP + protein N-phospho-L-histidine.</text>
        <dbReference type="EC" id="2.7.13.3"/>
    </reaction>
</comment>
<evidence type="ECO:0000313" key="12">
    <source>
        <dbReference type="Proteomes" id="UP000237222"/>
    </source>
</evidence>
<evidence type="ECO:0000259" key="10">
    <source>
        <dbReference type="PROSITE" id="PS50885"/>
    </source>
</evidence>
<evidence type="ECO:0000256" key="1">
    <source>
        <dbReference type="ARBA" id="ARBA00000085"/>
    </source>
</evidence>
<evidence type="ECO:0000259" key="9">
    <source>
        <dbReference type="PROSITE" id="PS50109"/>
    </source>
</evidence>
<dbReference type="EC" id="2.7.13.3" evidence="3"/>
<dbReference type="CDD" id="cd00082">
    <property type="entry name" value="HisKA"/>
    <property type="match status" value="1"/>
</dbReference>
<dbReference type="InterPro" id="IPR003660">
    <property type="entry name" value="HAMP_dom"/>
</dbReference>
<dbReference type="GO" id="GO:0000155">
    <property type="term" value="F:phosphorelay sensor kinase activity"/>
    <property type="evidence" value="ECO:0007669"/>
    <property type="project" value="InterPro"/>
</dbReference>
<keyword evidence="6" id="KW-0418">Kinase</keyword>
<evidence type="ECO:0000256" key="8">
    <source>
        <dbReference type="SAM" id="Phobius"/>
    </source>
</evidence>
<dbReference type="SMART" id="SM00304">
    <property type="entry name" value="HAMP"/>
    <property type="match status" value="1"/>
</dbReference>
<keyword evidence="8" id="KW-1133">Transmembrane helix</keyword>
<feature type="domain" description="Histidine kinase" evidence="9">
    <location>
        <begin position="243"/>
        <end position="475"/>
    </location>
</feature>
<evidence type="ECO:0000256" key="2">
    <source>
        <dbReference type="ARBA" id="ARBA00004370"/>
    </source>
</evidence>
<keyword evidence="7" id="KW-0175">Coiled coil</keyword>
<dbReference type="Proteomes" id="UP000237222">
    <property type="component" value="Unassembled WGS sequence"/>
</dbReference>
<gene>
    <name evidence="11" type="ORF">C0068_18365</name>
</gene>
<evidence type="ECO:0000256" key="3">
    <source>
        <dbReference type="ARBA" id="ARBA00012438"/>
    </source>
</evidence>
<dbReference type="InterPro" id="IPR003594">
    <property type="entry name" value="HATPase_dom"/>
</dbReference>
<dbReference type="SMART" id="SM00387">
    <property type="entry name" value="HATPase_c"/>
    <property type="match status" value="1"/>
</dbReference>
<proteinExistence type="predicted"/>
<dbReference type="CDD" id="cd06225">
    <property type="entry name" value="HAMP"/>
    <property type="match status" value="1"/>
</dbReference>
<dbReference type="InterPro" id="IPR005467">
    <property type="entry name" value="His_kinase_dom"/>
</dbReference>
<keyword evidence="8" id="KW-0472">Membrane</keyword>
<evidence type="ECO:0000256" key="4">
    <source>
        <dbReference type="ARBA" id="ARBA00022553"/>
    </source>
</evidence>
<dbReference type="PANTHER" id="PTHR43065:SF42">
    <property type="entry name" value="TWO-COMPONENT SENSOR PPRA"/>
    <property type="match status" value="1"/>
</dbReference>
<feature type="domain" description="HAMP" evidence="10">
    <location>
        <begin position="138"/>
        <end position="191"/>
    </location>
</feature>
<dbReference type="Gene3D" id="6.10.340.10">
    <property type="match status" value="1"/>
</dbReference>
<dbReference type="CDD" id="cd00075">
    <property type="entry name" value="HATPase"/>
    <property type="match status" value="1"/>
</dbReference>
<dbReference type="PROSITE" id="PS50109">
    <property type="entry name" value="HIS_KIN"/>
    <property type="match status" value="1"/>
</dbReference>
<dbReference type="EMBL" id="PQGG01000042">
    <property type="protein sequence ID" value="POP51274.1"/>
    <property type="molecule type" value="Genomic_DNA"/>
</dbReference>
<keyword evidence="4" id="KW-0597">Phosphoprotein</keyword>
<feature type="transmembrane region" description="Helical" evidence="8">
    <location>
        <begin position="112"/>
        <end position="133"/>
    </location>
</feature>
<sequence>MLAQATSTMPVAKKLRAIFAGNTLLCFVLVFLMGAYLKNANNGVDDLCFYTVGSGVAESLNQDSSAKSNVECPELIDSEALSANKVILWRTEEGELLSIPLIVKSQQASRNYFALFAWLLMLGVCLSLAWWFAHTATRRVMAPVYHLLAVIKSMVETRDYAIRATVNSKDVLGELSQAFNDMISDIEVRNQDLVRARRELEVRVREVDISNRELSSTLQRLKTTQQQLINNEKMASLGGLVAGVAHEINTPVGVGVTAASTLIESTRSVGAKYERGELTNSALKQYISHATSAAEIILGNLERAASLIQSFKQIAVDQSNSEVRNINLNDYLSQVLVSLNPQLRKTNLRSELICPVDIEISSFPGALSQIVANFVMNSITHAYDEDEAGCLSIEVSENAKGEICIRYSDDGKGILPENISRVWDPFYTTNRTGGGSGLGLHIVYNLVTQQLCGNVEIESRLDHGTTISLFLPKDVGKVISNE</sequence>
<dbReference type="PANTHER" id="PTHR43065">
    <property type="entry name" value="SENSOR HISTIDINE KINASE"/>
    <property type="match status" value="1"/>
</dbReference>
<dbReference type="OrthoDB" id="2521613at2"/>
<comment type="caution">
    <text evidence="11">The sequence shown here is derived from an EMBL/GenBank/DDBJ whole genome shotgun (WGS) entry which is preliminary data.</text>
</comment>
<comment type="subcellular location">
    <subcellularLocation>
        <location evidence="2">Membrane</location>
    </subcellularLocation>
</comment>
<evidence type="ECO:0000256" key="5">
    <source>
        <dbReference type="ARBA" id="ARBA00022679"/>
    </source>
</evidence>
<accession>A0A2S4HBB4</accession>
<evidence type="ECO:0000256" key="7">
    <source>
        <dbReference type="SAM" id="Coils"/>
    </source>
</evidence>
<protein>
    <recommendedName>
        <fullName evidence="3">histidine kinase</fullName>
        <ecNumber evidence="3">2.7.13.3</ecNumber>
    </recommendedName>
</protein>
<dbReference type="PRINTS" id="PR00344">
    <property type="entry name" value="BCTRLSENSOR"/>
</dbReference>
<dbReference type="Gene3D" id="1.10.287.130">
    <property type="match status" value="1"/>
</dbReference>
<dbReference type="GO" id="GO:0016020">
    <property type="term" value="C:membrane"/>
    <property type="evidence" value="ECO:0007669"/>
    <property type="project" value="UniProtKB-SubCell"/>
</dbReference>
<organism evidence="11 12">
    <name type="scientific">Zhongshania marina</name>
    <dbReference type="NCBI Taxonomy" id="2304603"/>
    <lineage>
        <taxon>Bacteria</taxon>
        <taxon>Pseudomonadati</taxon>
        <taxon>Pseudomonadota</taxon>
        <taxon>Gammaproteobacteria</taxon>
        <taxon>Cellvibrionales</taxon>
        <taxon>Spongiibacteraceae</taxon>
        <taxon>Zhongshania</taxon>
    </lineage>
</organism>
<dbReference type="RefSeq" id="WP_146047927.1">
    <property type="nucleotide sequence ID" value="NZ_PQGG01000042.1"/>
</dbReference>
<keyword evidence="8" id="KW-0812">Transmembrane</keyword>
<dbReference type="Gene3D" id="3.30.565.10">
    <property type="entry name" value="Histidine kinase-like ATPase, C-terminal domain"/>
    <property type="match status" value="1"/>
</dbReference>
<dbReference type="SUPFAM" id="SSF55874">
    <property type="entry name" value="ATPase domain of HSP90 chaperone/DNA topoisomerase II/histidine kinase"/>
    <property type="match status" value="1"/>
</dbReference>
<dbReference type="InterPro" id="IPR004358">
    <property type="entry name" value="Sig_transdc_His_kin-like_C"/>
</dbReference>
<dbReference type="Pfam" id="PF02518">
    <property type="entry name" value="HATPase_c"/>
    <property type="match status" value="1"/>
</dbReference>
<dbReference type="InterPro" id="IPR036890">
    <property type="entry name" value="HATPase_C_sf"/>
</dbReference>